<dbReference type="PROSITE" id="PS50112">
    <property type="entry name" value="PAS"/>
    <property type="match status" value="1"/>
</dbReference>
<dbReference type="CDD" id="cd00156">
    <property type="entry name" value="REC"/>
    <property type="match status" value="1"/>
</dbReference>
<proteinExistence type="predicted"/>
<feature type="region of interest" description="Disordered" evidence="10">
    <location>
        <begin position="35"/>
        <end position="57"/>
    </location>
</feature>
<feature type="domain" description="Response regulatory" evidence="12">
    <location>
        <begin position="440"/>
        <end position="555"/>
    </location>
</feature>
<dbReference type="GO" id="GO:0005524">
    <property type="term" value="F:ATP binding"/>
    <property type="evidence" value="ECO:0007669"/>
    <property type="project" value="UniProtKB-KW"/>
</dbReference>
<dbReference type="InterPro" id="IPR000700">
    <property type="entry name" value="PAS-assoc_C"/>
</dbReference>
<evidence type="ECO:0000313" key="15">
    <source>
        <dbReference type="EMBL" id="HGU34266.1"/>
    </source>
</evidence>
<evidence type="ECO:0000259" key="13">
    <source>
        <dbReference type="PROSITE" id="PS50112"/>
    </source>
</evidence>
<keyword evidence="6" id="KW-0418">Kinase</keyword>
<evidence type="ECO:0000256" key="7">
    <source>
        <dbReference type="ARBA" id="ARBA00022840"/>
    </source>
</evidence>
<keyword evidence="5" id="KW-0547">Nucleotide-binding</keyword>
<dbReference type="Gene3D" id="3.40.50.2300">
    <property type="match status" value="1"/>
</dbReference>
<dbReference type="Gene3D" id="1.10.287.130">
    <property type="match status" value="1"/>
</dbReference>
<keyword evidence="7" id="KW-0067">ATP-binding</keyword>
<dbReference type="InterPro" id="IPR000014">
    <property type="entry name" value="PAS"/>
</dbReference>
<dbReference type="Pfam" id="PF13426">
    <property type="entry name" value="PAS_9"/>
    <property type="match status" value="1"/>
</dbReference>
<evidence type="ECO:0000256" key="1">
    <source>
        <dbReference type="ARBA" id="ARBA00000085"/>
    </source>
</evidence>
<comment type="caution">
    <text evidence="15">The sequence shown here is derived from an EMBL/GenBank/DDBJ whole genome shotgun (WGS) entry which is preliminary data.</text>
</comment>
<feature type="domain" description="Histidine kinase" evidence="11">
    <location>
        <begin position="199"/>
        <end position="420"/>
    </location>
</feature>
<dbReference type="InterPro" id="IPR011006">
    <property type="entry name" value="CheY-like_superfamily"/>
</dbReference>
<dbReference type="CDD" id="cd00082">
    <property type="entry name" value="HisKA"/>
    <property type="match status" value="1"/>
</dbReference>
<dbReference type="PANTHER" id="PTHR43065">
    <property type="entry name" value="SENSOR HISTIDINE KINASE"/>
    <property type="match status" value="1"/>
</dbReference>
<dbReference type="PROSITE" id="PS50109">
    <property type="entry name" value="HIS_KIN"/>
    <property type="match status" value="1"/>
</dbReference>
<dbReference type="PANTHER" id="PTHR43065:SF46">
    <property type="entry name" value="C4-DICARBOXYLATE TRANSPORT SENSOR PROTEIN DCTB"/>
    <property type="match status" value="1"/>
</dbReference>
<comment type="catalytic activity">
    <reaction evidence="1">
        <text>ATP + protein L-histidine = ADP + protein N-phospho-L-histidine.</text>
        <dbReference type="EC" id="2.7.13.3"/>
    </reaction>
</comment>
<dbReference type="CDD" id="cd00130">
    <property type="entry name" value="PAS"/>
    <property type="match status" value="1"/>
</dbReference>
<feature type="modified residue" description="4-aspartylphosphate" evidence="9">
    <location>
        <position position="491"/>
    </location>
</feature>
<dbReference type="InterPro" id="IPR036890">
    <property type="entry name" value="HATPase_C_sf"/>
</dbReference>
<sequence>MFFVSENGSTRCSKELAFVASTCRWLAVENASIGHPDSSASSFQEAAQSPEASMKPSLPADDLDIYRLYFENDSNGSFISTAEGQILDCNPALLDILGYDSKEALLSQNAFERYLTPELRLLFLTQLMQHRKVEYFPCELKRSDGSSVAVMLQATALFNSRDEITHIMGRILEVSKLNQSQSQIFEASKLEALGTLAGGIAHNFNNILAGIQGNASLIGLDPSANTQQKLRVRDIETLVERGAKVTSQMLGFAQKGKYQVLPLDLNRVIESVRIMIEGSFRNVEVRLHPFDEAVVIDADPNQIEQMLLTLCINACEAMPSGGTLDITIQKRLIGDFSKALYPAQPGVYGAITVQDTGVGISPEHLPKIFEPFFTTKPMHRGSGLGLASVFGIVRNHSGAIWVESELGVGTTFTVAFPLSRHSAECRPEPEPAADPPVIDTILFVDDEPLLRDVASQMITRLGYEVLTAATGQEALRLYQKHHDRIRVVILDMMMPDWNGIETFERLQAFDPRVRVLICSGFTSDVTSNLLKKGCKGFIQKPFSMSDLKFHILNALHEPAAMPA</sequence>
<dbReference type="PRINTS" id="PR00344">
    <property type="entry name" value="BCTRLSENSOR"/>
</dbReference>
<dbReference type="Pfam" id="PF02518">
    <property type="entry name" value="HATPase_c"/>
    <property type="match status" value="1"/>
</dbReference>
<dbReference type="PROSITE" id="PS50110">
    <property type="entry name" value="RESPONSE_REGULATORY"/>
    <property type="match status" value="1"/>
</dbReference>
<reference evidence="15" key="1">
    <citation type="journal article" date="2020" name="mSystems">
        <title>Genome- and Community-Level Interaction Insights into Carbon Utilization and Element Cycling Functions of Hydrothermarchaeota in Hydrothermal Sediment.</title>
        <authorList>
            <person name="Zhou Z."/>
            <person name="Liu Y."/>
            <person name="Xu W."/>
            <person name="Pan J."/>
            <person name="Luo Z.H."/>
            <person name="Li M."/>
        </authorList>
    </citation>
    <scope>NUCLEOTIDE SEQUENCE [LARGE SCALE GENOMIC DNA]</scope>
    <source>
        <strain evidence="15">SpSt-477</strain>
    </source>
</reference>
<dbReference type="InterPro" id="IPR003594">
    <property type="entry name" value="HATPase_dom"/>
</dbReference>
<gene>
    <name evidence="15" type="ORF">ENS29_15685</name>
</gene>
<evidence type="ECO:0000256" key="10">
    <source>
        <dbReference type="SAM" id="MobiDB-lite"/>
    </source>
</evidence>
<dbReference type="GO" id="GO:0000155">
    <property type="term" value="F:phosphorelay sensor kinase activity"/>
    <property type="evidence" value="ECO:0007669"/>
    <property type="project" value="InterPro"/>
</dbReference>
<dbReference type="SMART" id="SM00448">
    <property type="entry name" value="REC"/>
    <property type="match status" value="1"/>
</dbReference>
<evidence type="ECO:0000256" key="3">
    <source>
        <dbReference type="ARBA" id="ARBA00022553"/>
    </source>
</evidence>
<dbReference type="SMART" id="SM00387">
    <property type="entry name" value="HATPase_c"/>
    <property type="match status" value="1"/>
</dbReference>
<dbReference type="InterPro" id="IPR001789">
    <property type="entry name" value="Sig_transdc_resp-reg_receiver"/>
</dbReference>
<evidence type="ECO:0000259" key="11">
    <source>
        <dbReference type="PROSITE" id="PS50109"/>
    </source>
</evidence>
<feature type="compositionally biased region" description="Low complexity" evidence="10">
    <location>
        <begin position="38"/>
        <end position="53"/>
    </location>
</feature>
<dbReference type="PROSITE" id="PS50113">
    <property type="entry name" value="PAC"/>
    <property type="match status" value="1"/>
</dbReference>
<accession>A0A7C4RU62</accession>
<keyword evidence="3 9" id="KW-0597">Phosphoprotein</keyword>
<dbReference type="Gene3D" id="3.30.565.10">
    <property type="entry name" value="Histidine kinase-like ATPase, C-terminal domain"/>
    <property type="match status" value="1"/>
</dbReference>
<dbReference type="SUPFAM" id="SSF55785">
    <property type="entry name" value="PYP-like sensor domain (PAS domain)"/>
    <property type="match status" value="1"/>
</dbReference>
<name>A0A7C4RU62_9BACT</name>
<dbReference type="EC" id="2.7.13.3" evidence="2"/>
<dbReference type="EMBL" id="DSUH01000361">
    <property type="protein sequence ID" value="HGU34266.1"/>
    <property type="molecule type" value="Genomic_DNA"/>
</dbReference>
<dbReference type="Gene3D" id="3.30.450.20">
    <property type="entry name" value="PAS domain"/>
    <property type="match status" value="1"/>
</dbReference>
<dbReference type="NCBIfam" id="TIGR00229">
    <property type="entry name" value="sensory_box"/>
    <property type="match status" value="1"/>
</dbReference>
<dbReference type="InterPro" id="IPR035965">
    <property type="entry name" value="PAS-like_dom_sf"/>
</dbReference>
<feature type="domain" description="PAS" evidence="13">
    <location>
        <begin position="62"/>
        <end position="118"/>
    </location>
</feature>
<evidence type="ECO:0000256" key="8">
    <source>
        <dbReference type="ARBA" id="ARBA00023012"/>
    </source>
</evidence>
<evidence type="ECO:0000259" key="14">
    <source>
        <dbReference type="PROSITE" id="PS50113"/>
    </source>
</evidence>
<evidence type="ECO:0000256" key="2">
    <source>
        <dbReference type="ARBA" id="ARBA00012438"/>
    </source>
</evidence>
<evidence type="ECO:0000256" key="9">
    <source>
        <dbReference type="PROSITE-ProRule" id="PRU00169"/>
    </source>
</evidence>
<organism evidence="15">
    <name type="scientific">Desulfatirhabdium butyrativorans</name>
    <dbReference type="NCBI Taxonomy" id="340467"/>
    <lineage>
        <taxon>Bacteria</taxon>
        <taxon>Pseudomonadati</taxon>
        <taxon>Thermodesulfobacteriota</taxon>
        <taxon>Desulfobacteria</taxon>
        <taxon>Desulfobacterales</taxon>
        <taxon>Desulfatirhabdiaceae</taxon>
        <taxon>Desulfatirhabdium</taxon>
    </lineage>
</organism>
<dbReference type="SUPFAM" id="SSF55874">
    <property type="entry name" value="ATPase domain of HSP90 chaperone/DNA topoisomerase II/histidine kinase"/>
    <property type="match status" value="1"/>
</dbReference>
<protein>
    <recommendedName>
        <fullName evidence="2">histidine kinase</fullName>
        <ecNumber evidence="2">2.7.13.3</ecNumber>
    </recommendedName>
</protein>
<dbReference type="SMART" id="SM00091">
    <property type="entry name" value="PAS"/>
    <property type="match status" value="1"/>
</dbReference>
<feature type="domain" description="PAC" evidence="14">
    <location>
        <begin position="134"/>
        <end position="186"/>
    </location>
</feature>
<keyword evidence="4" id="KW-0808">Transferase</keyword>
<evidence type="ECO:0000256" key="6">
    <source>
        <dbReference type="ARBA" id="ARBA00022777"/>
    </source>
</evidence>
<evidence type="ECO:0000256" key="4">
    <source>
        <dbReference type="ARBA" id="ARBA00022679"/>
    </source>
</evidence>
<dbReference type="AlphaFoldDB" id="A0A7C4RU62"/>
<dbReference type="InterPro" id="IPR005467">
    <property type="entry name" value="His_kinase_dom"/>
</dbReference>
<evidence type="ECO:0000259" key="12">
    <source>
        <dbReference type="PROSITE" id="PS50110"/>
    </source>
</evidence>
<dbReference type="InterPro" id="IPR004358">
    <property type="entry name" value="Sig_transdc_His_kin-like_C"/>
</dbReference>
<keyword evidence="8" id="KW-0902">Two-component regulatory system</keyword>
<dbReference type="Pfam" id="PF00072">
    <property type="entry name" value="Response_reg"/>
    <property type="match status" value="1"/>
</dbReference>
<evidence type="ECO:0000256" key="5">
    <source>
        <dbReference type="ARBA" id="ARBA00022741"/>
    </source>
</evidence>
<dbReference type="SUPFAM" id="SSF52172">
    <property type="entry name" value="CheY-like"/>
    <property type="match status" value="1"/>
</dbReference>
<dbReference type="InterPro" id="IPR003661">
    <property type="entry name" value="HisK_dim/P_dom"/>
</dbReference>